<evidence type="ECO:0000313" key="9">
    <source>
        <dbReference type="Proteomes" id="UP000000768"/>
    </source>
</evidence>
<keyword evidence="4" id="KW-0238">DNA-binding</keyword>
<dbReference type="STRING" id="4558.A0A194YKE1"/>
<dbReference type="SMART" id="SM01019">
    <property type="entry name" value="B3"/>
    <property type="match status" value="3"/>
</dbReference>
<evidence type="ECO:0000256" key="3">
    <source>
        <dbReference type="ARBA" id="ARBA00023015"/>
    </source>
</evidence>
<evidence type="ECO:0000256" key="4">
    <source>
        <dbReference type="ARBA" id="ARBA00023125"/>
    </source>
</evidence>
<reference evidence="9" key="2">
    <citation type="journal article" date="2018" name="Plant J.">
        <title>The Sorghum bicolor reference genome: improved assembly, gene annotations, a transcriptome atlas, and signatures of genome organization.</title>
        <authorList>
            <person name="McCormick R.F."/>
            <person name="Truong S.K."/>
            <person name="Sreedasyam A."/>
            <person name="Jenkins J."/>
            <person name="Shu S."/>
            <person name="Sims D."/>
            <person name="Kennedy M."/>
            <person name="Amirebrahimi M."/>
            <person name="Weers B.D."/>
            <person name="McKinley B."/>
            <person name="Mattison A."/>
            <person name="Morishige D.T."/>
            <person name="Grimwood J."/>
            <person name="Schmutz J."/>
            <person name="Mullet J.E."/>
        </authorList>
    </citation>
    <scope>NUCLEOTIDE SEQUENCE [LARGE SCALE GENOMIC DNA]</scope>
    <source>
        <strain evidence="9">cv. BTx623</strain>
    </source>
</reference>
<gene>
    <name evidence="8" type="ORF">SORBI_3010G198200</name>
</gene>
<dbReference type="Pfam" id="PF02362">
    <property type="entry name" value="B3"/>
    <property type="match status" value="3"/>
</dbReference>
<feature type="domain" description="TF-B3" evidence="7">
    <location>
        <begin position="345"/>
        <end position="408"/>
    </location>
</feature>
<accession>A0A194YKE1</accession>
<reference evidence="8 9" key="1">
    <citation type="journal article" date="2009" name="Nature">
        <title>The Sorghum bicolor genome and the diversification of grasses.</title>
        <authorList>
            <person name="Paterson A.H."/>
            <person name="Bowers J.E."/>
            <person name="Bruggmann R."/>
            <person name="Dubchak I."/>
            <person name="Grimwood J."/>
            <person name="Gundlach H."/>
            <person name="Haberer G."/>
            <person name="Hellsten U."/>
            <person name="Mitros T."/>
            <person name="Poliakov A."/>
            <person name="Schmutz J."/>
            <person name="Spannagl M."/>
            <person name="Tang H."/>
            <person name="Wang X."/>
            <person name="Wicker T."/>
            <person name="Bharti A.K."/>
            <person name="Chapman J."/>
            <person name="Feltus F.A."/>
            <person name="Gowik U."/>
            <person name="Grigoriev I.V."/>
            <person name="Lyons E."/>
            <person name="Maher C.A."/>
            <person name="Martis M."/>
            <person name="Narechania A."/>
            <person name="Otillar R.P."/>
            <person name="Penning B.W."/>
            <person name="Salamov A.A."/>
            <person name="Wang Y."/>
            <person name="Zhang L."/>
            <person name="Carpita N.C."/>
            <person name="Freeling M."/>
            <person name="Gingle A.R."/>
            <person name="Hash C.T."/>
            <person name="Keller B."/>
            <person name="Klein P."/>
            <person name="Kresovich S."/>
            <person name="McCann M.C."/>
            <person name="Ming R."/>
            <person name="Peterson D.G."/>
            <person name="Mehboob-ur-Rahman"/>
            <person name="Ware D."/>
            <person name="Westhoff P."/>
            <person name="Mayer K.F."/>
            <person name="Messing J."/>
            <person name="Rokhsar D.S."/>
        </authorList>
    </citation>
    <scope>NUCLEOTIDE SEQUENCE [LARGE SCALE GENOMIC DNA]</scope>
    <source>
        <strain evidence="9">cv. BTx623</strain>
    </source>
</reference>
<evidence type="ECO:0000256" key="1">
    <source>
        <dbReference type="ARBA" id="ARBA00004123"/>
    </source>
</evidence>
<proteinExistence type="predicted"/>
<protein>
    <recommendedName>
        <fullName evidence="7">TF-B3 domain-containing protein</fullName>
    </recommendedName>
</protein>
<feature type="domain" description="TF-B3" evidence="7">
    <location>
        <begin position="10"/>
        <end position="121"/>
    </location>
</feature>
<dbReference type="InParanoid" id="A0A194YKE1"/>
<evidence type="ECO:0000256" key="2">
    <source>
        <dbReference type="ARBA" id="ARBA00022737"/>
    </source>
</evidence>
<dbReference type="InterPro" id="IPR039218">
    <property type="entry name" value="REM_fam"/>
</dbReference>
<keyword evidence="9" id="KW-1185">Reference proteome</keyword>
<dbReference type="PANTHER" id="PTHR31674">
    <property type="entry name" value="B3 DOMAIN-CONTAINING PROTEIN REM-LIKE 3-RELATED"/>
    <property type="match status" value="1"/>
</dbReference>
<dbReference type="AlphaFoldDB" id="A0A194YKE1"/>
<feature type="domain" description="TF-B3" evidence="7">
    <location>
        <begin position="136"/>
        <end position="232"/>
    </location>
</feature>
<evidence type="ECO:0000256" key="5">
    <source>
        <dbReference type="ARBA" id="ARBA00023163"/>
    </source>
</evidence>
<keyword evidence="6" id="KW-0539">Nucleus</keyword>
<dbReference type="InterPro" id="IPR003340">
    <property type="entry name" value="B3_DNA-bd"/>
</dbReference>
<dbReference type="OMA" id="NILVFRY"/>
<comment type="subcellular location">
    <subcellularLocation>
        <location evidence="1">Nucleus</location>
    </subcellularLocation>
</comment>
<dbReference type="SUPFAM" id="SSF101936">
    <property type="entry name" value="DNA-binding pseudobarrel domain"/>
    <property type="match status" value="3"/>
</dbReference>
<dbReference type="InterPro" id="IPR015300">
    <property type="entry name" value="DNA-bd_pseudobarrel_sf"/>
</dbReference>
<dbReference type="PANTHER" id="PTHR31674:SF62">
    <property type="entry name" value="B3 DOMAIN-CONTAINING PROTEIN REM14-RELATED"/>
    <property type="match status" value="1"/>
</dbReference>
<dbReference type="GO" id="GO:0003677">
    <property type="term" value="F:DNA binding"/>
    <property type="evidence" value="ECO:0007669"/>
    <property type="project" value="UniProtKB-KW"/>
</dbReference>
<dbReference type="Gene3D" id="2.40.330.10">
    <property type="entry name" value="DNA-binding pseudobarrel domain"/>
    <property type="match status" value="3"/>
</dbReference>
<dbReference type="Proteomes" id="UP000000768">
    <property type="component" value="Chromosome 10"/>
</dbReference>
<name>A0A194YKE1_SORBI</name>
<keyword evidence="2" id="KW-0677">Repeat</keyword>
<dbReference type="Gramene" id="KXG20417">
    <property type="protein sequence ID" value="KXG20417"/>
    <property type="gene ID" value="SORBI_3010G198200"/>
</dbReference>
<keyword evidence="5" id="KW-0804">Transcription</keyword>
<sequence length="408" mass="44474">MSPSVHRARRKYAAALLSPSSLHHLRVPAQFAAQLVGEEGTATGDGSRAAAVVLLVSPFGKVWRAELRRAGGGGAGSSSSSWQLGGAWAEFAAAHGIGAGWSVVFRLERRGVATVRAFDAAGCLARFCTPHAGKNRPRFMRVLHTEDLEKMRIPDKFVQEHLTGSWSSTQKAMVFSPLGKFWHVELDRGQSGVLLGDGWSQFLSAHDLSEGNILLFRYEDNMVFTVEAFLQNGYSKEHGAAAADMTDDLIVTGPSTVPQQGDKELGVSPVKKKKKTRNESTCVDVYHEKTNLSPISAKKDLSQNKLVCAVPCHSLTKRVTSNDLKRLFSLKGSFCSSVGLLEACEITLKTSVGNTRSWSVCFRNAINYGYLSGPGLKRFCSENNLKEGDCCTFRVIETTVWHVTIMSS</sequence>
<dbReference type="GO" id="GO:0005634">
    <property type="term" value="C:nucleus"/>
    <property type="evidence" value="ECO:0007669"/>
    <property type="project" value="UniProtKB-SubCell"/>
</dbReference>
<dbReference type="CDD" id="cd10017">
    <property type="entry name" value="B3_DNA"/>
    <property type="match status" value="3"/>
</dbReference>
<evidence type="ECO:0000259" key="7">
    <source>
        <dbReference type="PROSITE" id="PS50863"/>
    </source>
</evidence>
<keyword evidence="3" id="KW-0805">Transcription regulation</keyword>
<evidence type="ECO:0000256" key="6">
    <source>
        <dbReference type="ARBA" id="ARBA00023242"/>
    </source>
</evidence>
<dbReference type="EMBL" id="CM000769">
    <property type="protein sequence ID" value="KXG20417.1"/>
    <property type="molecule type" value="Genomic_DNA"/>
</dbReference>
<organism evidence="8 9">
    <name type="scientific">Sorghum bicolor</name>
    <name type="common">Sorghum</name>
    <name type="synonym">Sorghum vulgare</name>
    <dbReference type="NCBI Taxonomy" id="4558"/>
    <lineage>
        <taxon>Eukaryota</taxon>
        <taxon>Viridiplantae</taxon>
        <taxon>Streptophyta</taxon>
        <taxon>Embryophyta</taxon>
        <taxon>Tracheophyta</taxon>
        <taxon>Spermatophyta</taxon>
        <taxon>Magnoliopsida</taxon>
        <taxon>Liliopsida</taxon>
        <taxon>Poales</taxon>
        <taxon>Poaceae</taxon>
        <taxon>PACMAD clade</taxon>
        <taxon>Panicoideae</taxon>
        <taxon>Andropogonodae</taxon>
        <taxon>Andropogoneae</taxon>
        <taxon>Sorghinae</taxon>
        <taxon>Sorghum</taxon>
    </lineage>
</organism>
<dbReference type="PROSITE" id="PS50863">
    <property type="entry name" value="B3"/>
    <property type="match status" value="3"/>
</dbReference>
<evidence type="ECO:0000313" key="8">
    <source>
        <dbReference type="EMBL" id="KXG20417.1"/>
    </source>
</evidence>
<dbReference type="FunCoup" id="A0A194YKE1">
    <property type="interactions" value="2"/>
</dbReference>